<accession>A0A9P7K7H0</accession>
<comment type="caution">
    <text evidence="2">The sequence shown here is derived from an EMBL/GenBank/DDBJ whole genome shotgun (WGS) entry which is preliminary data.</text>
</comment>
<feature type="region of interest" description="Disordered" evidence="1">
    <location>
        <begin position="343"/>
        <end position="392"/>
    </location>
</feature>
<reference evidence="2" key="2">
    <citation type="submission" date="2021-10" db="EMBL/GenBank/DDBJ databases">
        <title>Phylogenomics reveals ancestral predisposition of the termite-cultivated fungus Termitomyces towards a domesticated lifestyle.</title>
        <authorList>
            <person name="Auxier B."/>
            <person name="Grum-Grzhimaylo A."/>
            <person name="Cardenas M.E."/>
            <person name="Lodge J.D."/>
            <person name="Laessoe T."/>
            <person name="Pedersen O."/>
            <person name="Smith M.E."/>
            <person name="Kuyper T.W."/>
            <person name="Franco-Molano E.A."/>
            <person name="Baroni T.J."/>
            <person name="Aanen D.K."/>
        </authorList>
    </citation>
    <scope>NUCLEOTIDE SEQUENCE</scope>
    <source>
        <strain evidence="2">AP01</strain>
        <tissue evidence="2">Mycelium</tissue>
    </source>
</reference>
<reference evidence="2" key="1">
    <citation type="submission" date="2020-07" db="EMBL/GenBank/DDBJ databases">
        <authorList>
            <person name="Nieuwenhuis M."/>
            <person name="Van De Peppel L.J.J."/>
        </authorList>
    </citation>
    <scope>NUCLEOTIDE SEQUENCE</scope>
    <source>
        <strain evidence="2">AP01</strain>
        <tissue evidence="2">Mycelium</tissue>
    </source>
</reference>
<evidence type="ECO:0000313" key="2">
    <source>
        <dbReference type="EMBL" id="KAG5641276.1"/>
    </source>
</evidence>
<dbReference type="AlphaFoldDB" id="A0A9P7K7H0"/>
<dbReference type="OrthoDB" id="3258555at2759"/>
<organism evidence="2 3">
    <name type="scientific">Asterophora parasitica</name>
    <dbReference type="NCBI Taxonomy" id="117018"/>
    <lineage>
        <taxon>Eukaryota</taxon>
        <taxon>Fungi</taxon>
        <taxon>Dikarya</taxon>
        <taxon>Basidiomycota</taxon>
        <taxon>Agaricomycotina</taxon>
        <taxon>Agaricomycetes</taxon>
        <taxon>Agaricomycetidae</taxon>
        <taxon>Agaricales</taxon>
        <taxon>Tricholomatineae</taxon>
        <taxon>Lyophyllaceae</taxon>
        <taxon>Asterophora</taxon>
    </lineage>
</organism>
<gene>
    <name evidence="2" type="ORF">DXG03_005580</name>
</gene>
<feature type="compositionally biased region" description="Acidic residues" evidence="1">
    <location>
        <begin position="368"/>
        <end position="379"/>
    </location>
</feature>
<keyword evidence="3" id="KW-1185">Reference proteome</keyword>
<evidence type="ECO:0000256" key="1">
    <source>
        <dbReference type="SAM" id="MobiDB-lite"/>
    </source>
</evidence>
<protein>
    <submittedName>
        <fullName evidence="2">Uncharacterized protein</fullName>
    </submittedName>
</protein>
<proteinExistence type="predicted"/>
<feature type="compositionally biased region" description="Polar residues" evidence="1">
    <location>
        <begin position="358"/>
        <end position="367"/>
    </location>
</feature>
<dbReference type="Proteomes" id="UP000775547">
    <property type="component" value="Unassembled WGS sequence"/>
</dbReference>
<name>A0A9P7K7H0_9AGAR</name>
<dbReference type="EMBL" id="JABCKV010000345">
    <property type="protein sequence ID" value="KAG5641276.1"/>
    <property type="molecule type" value="Genomic_DNA"/>
</dbReference>
<evidence type="ECO:0000313" key="3">
    <source>
        <dbReference type="Proteomes" id="UP000775547"/>
    </source>
</evidence>
<sequence length="392" mass="44462">MVSGIGYLYEDVVLRRFHQIPAFFQTMEANLNLRKHVKGATLAAVIPAKYGRSVARHLQRIIDICPISKYALTPSCELPDNLLLPALGPNITHLEFNALVSATDTLILLDLVRKTLSSLSIHVHNRSSPKLPASQKVCELSQLESIFYDLSQASPNLDHSIGGFLVNLRCLTITRESNVSFGYTEGNLYIDSFCKRHGRSLRDLHLHYTLERGQFIGELQDVCPSLEHLVISSQNLLERFSHPNVKWVDIWHPPLGYYTLDWCPLLPHQLPNRQIVPKLQYVREISDSLLLIRDISLTLDPRSNNSSDAFEFRFPGIYLPFSAGTFTGGHYIQATDWDSDHDDDEDYVFDDRSESDSDGWSQTSSECSLEDFDLDDAFDDPQGADSFEEEEE</sequence>